<reference evidence="1 2" key="1">
    <citation type="submission" date="2011-02" db="EMBL/GenBank/DDBJ databases">
        <authorList>
            <person name="Muzny D."/>
            <person name="Qin X."/>
            <person name="Deng J."/>
            <person name="Jiang H."/>
            <person name="Liu Y."/>
            <person name="Qu J."/>
            <person name="Song X.-Z."/>
            <person name="Zhang L."/>
            <person name="Thornton R."/>
            <person name="Coyle M."/>
            <person name="Francisco L."/>
            <person name="Jackson L."/>
            <person name="Javaid M."/>
            <person name="Korchina V."/>
            <person name="Kovar C."/>
            <person name="Mata R."/>
            <person name="Mathew T."/>
            <person name="Ngo R."/>
            <person name="Nguyen L."/>
            <person name="Nguyen N."/>
            <person name="Okwuonu G."/>
            <person name="Ongeri F."/>
            <person name="Pham C."/>
            <person name="Simmons D."/>
            <person name="Wilczek-Boney K."/>
            <person name="Hale W."/>
            <person name="Jakkamsetti A."/>
            <person name="Pham P."/>
            <person name="Ruth R."/>
            <person name="San Lucas F."/>
            <person name="Warren J."/>
            <person name="Zhang J."/>
            <person name="Zhao Z."/>
            <person name="Zhou C."/>
            <person name="Zhu D."/>
            <person name="Lee S."/>
            <person name="Bess C."/>
            <person name="Blankenburg K."/>
            <person name="Forbes L."/>
            <person name="Fu Q."/>
            <person name="Gubbala S."/>
            <person name="Hirani K."/>
            <person name="Jayaseelan J.C."/>
            <person name="Lara F."/>
            <person name="Munidasa M."/>
            <person name="Palculict T."/>
            <person name="Patil S."/>
            <person name="Pu L.-L."/>
            <person name="Saada N."/>
            <person name="Tang L."/>
            <person name="Weissenberger G."/>
            <person name="Zhu Y."/>
            <person name="Hemphill L."/>
            <person name="Shang Y."/>
            <person name="Youmans B."/>
            <person name="Ayvaz T."/>
            <person name="Ross M."/>
            <person name="Santibanez J."/>
            <person name="Aqrawi P."/>
            <person name="Gross S."/>
            <person name="Joshi V."/>
            <person name="Fowler G."/>
            <person name="Nazareth L."/>
            <person name="Reid J."/>
            <person name="Worley K."/>
            <person name="Petrosino J."/>
            <person name="Highlander S."/>
            <person name="Gibbs R."/>
        </authorList>
    </citation>
    <scope>NUCLEOTIDE SEQUENCE [LARGE SCALE GENOMIC DNA]</scope>
    <source>
        <strain evidence="1 2">ATCC BAA-1200</strain>
    </source>
</reference>
<name>F2BBE4_9NEIS</name>
<sequence length="46" mass="4999">MYHGGAGRGNRRPCSGCWQGLAAPKPRFQTASVCRRDRVRLPSLGA</sequence>
<comment type="caution">
    <text evidence="1">The sequence shown here is derived from an EMBL/GenBank/DDBJ whole genome shotgun (WGS) entry which is preliminary data.</text>
</comment>
<accession>F2BBE4</accession>
<evidence type="ECO:0000313" key="2">
    <source>
        <dbReference type="Proteomes" id="UP000004105"/>
    </source>
</evidence>
<proteinExistence type="predicted"/>
<protein>
    <submittedName>
        <fullName evidence="1">Uncharacterized protein</fullName>
    </submittedName>
</protein>
<dbReference type="Proteomes" id="UP000004105">
    <property type="component" value="Unassembled WGS sequence"/>
</dbReference>
<gene>
    <name evidence="1" type="ORF">HMPREF9123_1049</name>
</gene>
<evidence type="ECO:0000313" key="1">
    <source>
        <dbReference type="EMBL" id="EGF11243.1"/>
    </source>
</evidence>
<keyword evidence="2" id="KW-1185">Reference proteome</keyword>
<organism evidence="1 2">
    <name type="scientific">Neisseria bacilliformis ATCC BAA-1200</name>
    <dbReference type="NCBI Taxonomy" id="888742"/>
    <lineage>
        <taxon>Bacteria</taxon>
        <taxon>Pseudomonadati</taxon>
        <taxon>Pseudomonadota</taxon>
        <taxon>Betaproteobacteria</taxon>
        <taxon>Neisseriales</taxon>
        <taxon>Neisseriaceae</taxon>
        <taxon>Neisseria</taxon>
    </lineage>
</organism>
<dbReference type="AlphaFoldDB" id="F2BBE4"/>
<dbReference type="HOGENOM" id="CLU_3186195_0_0_4"/>
<dbReference type="EMBL" id="AFAY01000021">
    <property type="protein sequence ID" value="EGF11243.1"/>
    <property type="molecule type" value="Genomic_DNA"/>
</dbReference>